<feature type="binding site" evidence="9">
    <location>
        <position position="346"/>
    </location>
    <ligand>
        <name>Zn(2+)</name>
        <dbReference type="ChEBI" id="CHEBI:29105"/>
        <note>catalytic</note>
    </ligand>
</feature>
<dbReference type="InterPro" id="IPR024571">
    <property type="entry name" value="ERAP1-like_C_dom"/>
</dbReference>
<dbReference type="VEuPathDB" id="MicrosporidiaDB:Eint_011390"/>
<dbReference type="Gene3D" id="2.60.40.1910">
    <property type="match status" value="1"/>
</dbReference>
<dbReference type="GO" id="GO:0008270">
    <property type="term" value="F:zinc ion binding"/>
    <property type="evidence" value="ECO:0007669"/>
    <property type="project" value="UniProtKB-UniRule"/>
</dbReference>
<dbReference type="InterPro" id="IPR027268">
    <property type="entry name" value="Peptidase_M4/M1_CTD_sf"/>
</dbReference>
<keyword evidence="4 9" id="KW-0479">Metal-binding</keyword>
<dbReference type="GO" id="GO:0016020">
    <property type="term" value="C:membrane"/>
    <property type="evidence" value="ECO:0007669"/>
    <property type="project" value="TreeGrafter"/>
</dbReference>
<dbReference type="Pfam" id="PF17900">
    <property type="entry name" value="Peptidase_M1_N"/>
    <property type="match status" value="1"/>
</dbReference>
<name>E0S5L6_ENCIT</name>
<feature type="domain" description="ERAP1-like C-terminal" evidence="13">
    <location>
        <begin position="538"/>
        <end position="840"/>
    </location>
</feature>
<comment type="similarity">
    <text evidence="1 11">Belongs to the peptidase M1 family.</text>
</comment>
<keyword evidence="6 9" id="KW-0862">Zinc</keyword>
<keyword evidence="2 11" id="KW-0031">Aminopeptidase</keyword>
<dbReference type="Gene3D" id="2.60.40.1730">
    <property type="entry name" value="tricorn interacting facor f3 domain"/>
    <property type="match status" value="1"/>
</dbReference>
<dbReference type="InterPro" id="IPR034016">
    <property type="entry name" value="M1_APN-typ"/>
</dbReference>
<dbReference type="Pfam" id="PF01433">
    <property type="entry name" value="Peptidase_M1"/>
    <property type="match status" value="1"/>
</dbReference>
<evidence type="ECO:0000313" key="15">
    <source>
        <dbReference type="EMBL" id="ADM11001.1"/>
    </source>
</evidence>
<evidence type="ECO:0000256" key="3">
    <source>
        <dbReference type="ARBA" id="ARBA00022670"/>
    </source>
</evidence>
<keyword evidence="5 11" id="KW-0378">Hydrolase</keyword>
<organism evidence="15 16">
    <name type="scientific">Encephalitozoon intestinalis (strain ATCC 50506)</name>
    <name type="common">Microsporidian parasite</name>
    <name type="synonym">Septata intestinalis</name>
    <dbReference type="NCBI Taxonomy" id="876142"/>
    <lineage>
        <taxon>Eukaryota</taxon>
        <taxon>Fungi</taxon>
        <taxon>Fungi incertae sedis</taxon>
        <taxon>Microsporidia</taxon>
        <taxon>Unikaryonidae</taxon>
        <taxon>Encephalitozoon</taxon>
    </lineage>
</organism>
<evidence type="ECO:0000259" key="12">
    <source>
        <dbReference type="Pfam" id="PF01433"/>
    </source>
</evidence>
<dbReference type="Gene3D" id="1.25.50.20">
    <property type="match status" value="1"/>
</dbReference>
<evidence type="ECO:0000256" key="7">
    <source>
        <dbReference type="ARBA" id="ARBA00023049"/>
    </source>
</evidence>
<evidence type="ECO:0000256" key="4">
    <source>
        <dbReference type="ARBA" id="ARBA00022723"/>
    </source>
</evidence>
<sequence length="862" mass="98828">MKWIELAIGLIPMIEGRQEEDSSYRRRLEKIVIPEHYDLHVKVMDVGFCGKVGISVSILEPVREIVMNAKELEIQEATIRVGDTEVPGEIVMGEKEKEYEIVRIVFEKEIEAGKGYITAKFCGDYNNGLVGFYKSGEEKEIYSTHFEPTDARRVFPCFDQPDMKATFQISIDAPSRLVVLSNSPEEEEKREEYGDRAISYFEKTSKMSTYLVAFVIGDLNYIEDWSKGGVRLRVYGQGEEVEWGRYGLEVAKRCIDYFSEYFGIGYEFPRKESAKVDMVGIPSFGSGAMENWGLITFRRESLLYVAGKSSVEDKKNVAETVCHELAHMWFGNLVTMEWWDDLWLNEGFATWMSYKGMENIGDVVDWDVWGEFLLWDVIRGMLDDGLGKSHKIQMAVENAGEIGEIFDTISYSKGSSVIRMIERYVGESVFMLGIRRYIREHMYGNVNGESLWKAIGKEYGKDILPMVEGWISQAGYPMVEVSERESSLMLKQSRYSMIGKGDSSVWTVPVVIEWEGGEKESISFSGKEMEIPRKKEGYKMNAEYGGFYRVKYGLDGLKRLEKRIGEMSSEDRVNMIEDVFGVGFGLYGGLKEGLRKVGEYYSETYHVGRSAIEKLLRIRSVFYDDSEVVSLVEKKIIGLIERRISSVDVWKREGSVEEISMDKYVLSVGIEVGSKVAKEKVMEMWNEHLRSGKELGEFRRIVYEGVVDDNLEYMMEKYWKGDTPGMRREVMFGFGGIQKQENFEKILSSLGKFNVEDIGVVIAVICRGNKFRDAMVEYVVSHGEELCSMVHDNGMLYNIIIMSLRHVSGEAMVSRVVSFLSGIKHPGSQLNIEKVQDEIEWRRRMKGIREEILSGLREEAWE</sequence>
<keyword evidence="7 11" id="KW-0482">Metalloprotease</keyword>
<evidence type="ECO:0000256" key="8">
    <source>
        <dbReference type="PIRSR" id="PIRSR634016-1"/>
    </source>
</evidence>
<evidence type="ECO:0000256" key="10">
    <source>
        <dbReference type="PIRSR" id="PIRSR634016-4"/>
    </source>
</evidence>
<dbReference type="EMBL" id="CP001942">
    <property type="protein sequence ID" value="ADM11001.1"/>
    <property type="molecule type" value="Genomic_DNA"/>
</dbReference>
<evidence type="ECO:0000259" key="14">
    <source>
        <dbReference type="Pfam" id="PF17900"/>
    </source>
</evidence>
<dbReference type="OrthoDB" id="10031169at2759"/>
<dbReference type="Pfam" id="PF11838">
    <property type="entry name" value="ERAP1_C"/>
    <property type="match status" value="1"/>
</dbReference>
<dbReference type="InterPro" id="IPR045357">
    <property type="entry name" value="Aminopeptidase_N-like_N"/>
</dbReference>
<dbReference type="InterPro" id="IPR014782">
    <property type="entry name" value="Peptidase_M1_dom"/>
</dbReference>
<dbReference type="FunFam" id="1.10.390.10:FF:000006">
    <property type="entry name" value="Puromycin-sensitive aminopeptidase"/>
    <property type="match status" value="1"/>
</dbReference>
<dbReference type="CDD" id="cd09601">
    <property type="entry name" value="M1_APN-Q_like"/>
    <property type="match status" value="1"/>
</dbReference>
<dbReference type="GO" id="GO:0070006">
    <property type="term" value="F:metalloaminopeptidase activity"/>
    <property type="evidence" value="ECO:0007669"/>
    <property type="project" value="TreeGrafter"/>
</dbReference>
<protein>
    <recommendedName>
        <fullName evidence="11">Aminopeptidase</fullName>
        <ecNumber evidence="11">3.4.11.-</ecNumber>
    </recommendedName>
</protein>
<dbReference type="InterPro" id="IPR042097">
    <property type="entry name" value="Aminopeptidase_N-like_N_sf"/>
</dbReference>
<accession>E0S5L6</accession>
<dbReference type="SUPFAM" id="SSF55486">
    <property type="entry name" value="Metalloproteases ('zincins'), catalytic domain"/>
    <property type="match status" value="1"/>
</dbReference>
<dbReference type="Proteomes" id="UP000002313">
    <property type="component" value="Chromosome I"/>
</dbReference>
<gene>
    <name evidence="15" type="ORF">Eint_011390</name>
</gene>
<proteinExistence type="inferred from homology"/>
<reference evidence="15 16" key="2">
    <citation type="journal article" date="2012" name="Proc. Natl. Acad. Sci. U.S.A.">
        <title>Gain and loss of multiple functionally related, horizontally transferred genes in the reduced genomes of two microsporidian parasites.</title>
        <authorList>
            <person name="Pombert J.-F."/>
            <person name="Selman M."/>
            <person name="Burki F."/>
            <person name="Bardell F.T."/>
            <person name="Farinelli L."/>
            <person name="Solter L.F."/>
            <person name="Whitman D.W."/>
            <person name="Weiss L.M."/>
            <person name="Corradi N."/>
            <person name="Keeling P.J."/>
        </authorList>
    </citation>
    <scope>NUCLEOTIDE SEQUENCE [LARGE SCALE GENOMIC DNA]</scope>
    <source>
        <strain evidence="15 16">ATCC 50506</strain>
    </source>
</reference>
<keyword evidence="3 11" id="KW-0645">Protease</keyword>
<dbReference type="KEGG" id="ein:Eint_011390"/>
<dbReference type="GO" id="GO:0005615">
    <property type="term" value="C:extracellular space"/>
    <property type="evidence" value="ECO:0007669"/>
    <property type="project" value="TreeGrafter"/>
</dbReference>
<dbReference type="PRINTS" id="PR00756">
    <property type="entry name" value="ALADIPTASE"/>
</dbReference>
<evidence type="ECO:0000256" key="6">
    <source>
        <dbReference type="ARBA" id="ARBA00022833"/>
    </source>
</evidence>
<reference evidence="15 16" key="1">
    <citation type="journal article" date="2010" name="Nat. Commun.">
        <title>The complete sequence of the smallest known nuclear genome from the microsporidian Encephalitozoon intestinalis.</title>
        <authorList>
            <person name="Corradi N."/>
            <person name="Pombert J.-F."/>
            <person name="Farinelli L."/>
            <person name="Didier E.S."/>
            <person name="Keeling P.J."/>
        </authorList>
    </citation>
    <scope>NUCLEOTIDE SEQUENCE [LARGE SCALE GENOMIC DNA]</scope>
    <source>
        <strain evidence="15 16">ATCC 50506</strain>
    </source>
</reference>
<evidence type="ECO:0000256" key="11">
    <source>
        <dbReference type="RuleBase" id="RU364040"/>
    </source>
</evidence>
<evidence type="ECO:0000256" key="2">
    <source>
        <dbReference type="ARBA" id="ARBA00022438"/>
    </source>
</evidence>
<feature type="active site" description="Proton acceptor" evidence="8">
    <location>
        <position position="324"/>
    </location>
</feature>
<dbReference type="GO" id="GO:0042277">
    <property type="term" value="F:peptide binding"/>
    <property type="evidence" value="ECO:0007669"/>
    <property type="project" value="TreeGrafter"/>
</dbReference>
<keyword evidence="16" id="KW-1185">Reference proteome</keyword>
<dbReference type="RefSeq" id="XP_003072361.1">
    <property type="nucleotide sequence ID" value="XM_003072315.1"/>
</dbReference>
<dbReference type="PANTHER" id="PTHR11533:SF174">
    <property type="entry name" value="PUROMYCIN-SENSITIVE AMINOPEPTIDASE-RELATED"/>
    <property type="match status" value="1"/>
</dbReference>
<dbReference type="InterPro" id="IPR050344">
    <property type="entry name" value="Peptidase_M1_aminopeptidases"/>
</dbReference>
<dbReference type="PANTHER" id="PTHR11533">
    <property type="entry name" value="PROTEASE M1 ZINC METALLOPROTEASE"/>
    <property type="match status" value="1"/>
</dbReference>
<evidence type="ECO:0000313" key="16">
    <source>
        <dbReference type="Proteomes" id="UP000002313"/>
    </source>
</evidence>
<dbReference type="HOGENOM" id="CLU_003705_2_2_1"/>
<evidence type="ECO:0000259" key="13">
    <source>
        <dbReference type="Pfam" id="PF11838"/>
    </source>
</evidence>
<feature type="domain" description="Aminopeptidase N-like N-terminal" evidence="14">
    <location>
        <begin position="34"/>
        <end position="211"/>
    </location>
</feature>
<dbReference type="GeneID" id="9698615"/>
<evidence type="ECO:0000256" key="5">
    <source>
        <dbReference type="ARBA" id="ARBA00022801"/>
    </source>
</evidence>
<dbReference type="AlphaFoldDB" id="E0S5L6"/>
<comment type="cofactor">
    <cofactor evidence="9 11">
        <name>Zn(2+)</name>
        <dbReference type="ChEBI" id="CHEBI:29105"/>
    </cofactor>
    <text evidence="9 11">Binds 1 zinc ion per subunit.</text>
</comment>
<dbReference type="Gene3D" id="1.10.390.10">
    <property type="entry name" value="Neutral Protease Domain 2"/>
    <property type="match status" value="1"/>
</dbReference>
<feature type="binding site" evidence="9">
    <location>
        <position position="323"/>
    </location>
    <ligand>
        <name>Zn(2+)</name>
        <dbReference type="ChEBI" id="CHEBI:29105"/>
        <note>catalytic</note>
    </ligand>
</feature>
<feature type="binding site" evidence="9">
    <location>
        <position position="327"/>
    </location>
    <ligand>
        <name>Zn(2+)</name>
        <dbReference type="ChEBI" id="CHEBI:29105"/>
        <note>catalytic</note>
    </ligand>
</feature>
<dbReference type="EC" id="3.4.11.-" evidence="11"/>
<evidence type="ECO:0000256" key="9">
    <source>
        <dbReference type="PIRSR" id="PIRSR634016-3"/>
    </source>
</evidence>
<dbReference type="InterPro" id="IPR001930">
    <property type="entry name" value="Peptidase_M1"/>
</dbReference>
<dbReference type="GO" id="GO:0006508">
    <property type="term" value="P:proteolysis"/>
    <property type="evidence" value="ECO:0007669"/>
    <property type="project" value="UniProtKB-KW"/>
</dbReference>
<feature type="domain" description="Peptidase M1 membrane alanine aminopeptidase" evidence="12">
    <location>
        <begin position="246"/>
        <end position="470"/>
    </location>
</feature>
<dbReference type="GO" id="GO:0005737">
    <property type="term" value="C:cytoplasm"/>
    <property type="evidence" value="ECO:0007669"/>
    <property type="project" value="TreeGrafter"/>
</dbReference>
<dbReference type="SUPFAM" id="SSF63737">
    <property type="entry name" value="Leukotriene A4 hydrolase N-terminal domain"/>
    <property type="match status" value="1"/>
</dbReference>
<dbReference type="GO" id="GO:0043171">
    <property type="term" value="P:peptide catabolic process"/>
    <property type="evidence" value="ECO:0007669"/>
    <property type="project" value="TreeGrafter"/>
</dbReference>
<feature type="site" description="Transition state stabilizer" evidence="10">
    <location>
        <position position="411"/>
    </location>
</feature>
<evidence type="ECO:0000256" key="1">
    <source>
        <dbReference type="ARBA" id="ARBA00010136"/>
    </source>
</evidence>